<reference evidence="1 2" key="1">
    <citation type="submission" date="2015-11" db="EMBL/GenBank/DDBJ databases">
        <title>Expanding the genomic diversity of Burkholderia species for the development of highly accurate diagnostics.</title>
        <authorList>
            <person name="Sahl J."/>
            <person name="Keim P."/>
            <person name="Wagner D."/>
        </authorList>
    </citation>
    <scope>NUCLEOTIDE SEQUENCE [LARGE SCALE GENOMIC DNA]</scope>
    <source>
        <strain evidence="1 2">MSMB793WGS</strain>
    </source>
</reference>
<dbReference type="Proteomes" id="UP000068016">
    <property type="component" value="Unassembled WGS sequence"/>
</dbReference>
<dbReference type="PROSITE" id="PS50914">
    <property type="entry name" value="BON"/>
    <property type="match status" value="1"/>
</dbReference>
<sequence>MTSRTRSNNPLLNLAVAVACGAAAMYFLDPASGKRRRAYVRDKAVAGQHGVAHYASTQAKRAADRARGTIAGLRADWLAGDADDAQVAERVRAALGHLVGRPRDVDVTVEHGHVRLSGQVEEAERHAVVDGVAGLRGVQTVEDAMGARSEYKAPPGGPMH</sequence>
<dbReference type="PROSITE" id="PS51257">
    <property type="entry name" value="PROKAR_LIPOPROTEIN"/>
    <property type="match status" value="1"/>
</dbReference>
<dbReference type="GeneID" id="46201960"/>
<comment type="caution">
    <text evidence="1">The sequence shown here is derived from an EMBL/GenBank/DDBJ whole genome shotgun (WGS) entry which is preliminary data.</text>
</comment>
<accession>A0A105ELA7</accession>
<dbReference type="AlphaFoldDB" id="A0A105ELA7"/>
<proteinExistence type="predicted"/>
<dbReference type="EMBL" id="LPLZ01000033">
    <property type="protein sequence ID" value="KWN18209.1"/>
    <property type="molecule type" value="Genomic_DNA"/>
</dbReference>
<dbReference type="Gene3D" id="3.30.1340.30">
    <property type="match status" value="1"/>
</dbReference>
<dbReference type="RefSeq" id="WP_059452391.1">
    <property type="nucleotide sequence ID" value="NZ_CABVPO010000023.1"/>
</dbReference>
<evidence type="ECO:0000313" key="2">
    <source>
        <dbReference type="Proteomes" id="UP000068016"/>
    </source>
</evidence>
<organism evidence="1 2">
    <name type="scientific">Burkholderia territorii</name>
    <dbReference type="NCBI Taxonomy" id="1503055"/>
    <lineage>
        <taxon>Bacteria</taxon>
        <taxon>Pseudomonadati</taxon>
        <taxon>Pseudomonadota</taxon>
        <taxon>Betaproteobacteria</taxon>
        <taxon>Burkholderiales</taxon>
        <taxon>Burkholderiaceae</taxon>
        <taxon>Burkholderia</taxon>
        <taxon>Burkholderia cepacia complex</taxon>
    </lineage>
</organism>
<evidence type="ECO:0000313" key="1">
    <source>
        <dbReference type="EMBL" id="KWN18209.1"/>
    </source>
</evidence>
<protein>
    <submittedName>
        <fullName evidence="1">Transporter</fullName>
    </submittedName>
</protein>
<gene>
    <name evidence="1" type="ORF">WT83_12195</name>
</gene>
<name>A0A105ELA7_9BURK</name>
<dbReference type="InterPro" id="IPR007055">
    <property type="entry name" value="BON_dom"/>
</dbReference>
<dbReference type="Pfam" id="PF04972">
    <property type="entry name" value="BON"/>
    <property type="match status" value="1"/>
</dbReference>
<dbReference type="KEGG" id="btei:WS51_27340"/>